<keyword evidence="2" id="KW-1185">Reference proteome</keyword>
<comment type="caution">
    <text evidence="1">The sequence shown here is derived from an EMBL/GenBank/DDBJ whole genome shotgun (WGS) entry which is preliminary data.</text>
</comment>
<protein>
    <submittedName>
        <fullName evidence="1">Cysteinyl-tRNA synthetase, putative</fullName>
    </submittedName>
</protein>
<sequence>MDSPDKFLAHEKNTSHIGPLRLSSDTLIVYPKAFTDPLYIDLTQVQGTIGGIDECKCTSNAILEPRKLVDTCVRELLDRLLLIFKDNCSVSNQCTAAMFVAMMLYGPKLEARRDSSVDLAFRRLHQGLSHSVTTGEHTTQLSFRSLAYLLNSCLYPADLKPLCDFAARRIADSQEPVSLEWLENICFACSKIYYTNDSFYEAVAHQVVAQANTGSPAACLNLLWSFSRVGKANLVDTVLVHRIGEFSAETFAGCSLQFRRRAADALRQYFPEGTWKTIAGH</sequence>
<dbReference type="Proteomes" id="UP001057455">
    <property type="component" value="Unassembled WGS sequence"/>
</dbReference>
<reference evidence="1" key="1">
    <citation type="submission" date="2019-12" db="EMBL/GenBank/DDBJ databases">
        <title>Genome sequence of Babesia ovis.</title>
        <authorList>
            <person name="Yamagishi J."/>
            <person name="Sevinc F."/>
            <person name="Xuan X."/>
        </authorList>
    </citation>
    <scope>NUCLEOTIDE SEQUENCE</scope>
    <source>
        <strain evidence="1">Selcuk</strain>
    </source>
</reference>
<evidence type="ECO:0000313" key="1">
    <source>
        <dbReference type="EMBL" id="GFE54478.1"/>
    </source>
</evidence>
<dbReference type="OrthoDB" id="365516at2759"/>
<name>A0A9W5WV13_BABOV</name>
<proteinExistence type="predicted"/>
<accession>A0A9W5WV13</accession>
<dbReference type="AlphaFoldDB" id="A0A9W5WV13"/>
<evidence type="ECO:0000313" key="2">
    <source>
        <dbReference type="Proteomes" id="UP001057455"/>
    </source>
</evidence>
<organism evidence="1 2">
    <name type="scientific">Babesia ovis</name>
    <dbReference type="NCBI Taxonomy" id="5869"/>
    <lineage>
        <taxon>Eukaryota</taxon>
        <taxon>Sar</taxon>
        <taxon>Alveolata</taxon>
        <taxon>Apicomplexa</taxon>
        <taxon>Aconoidasida</taxon>
        <taxon>Piroplasmida</taxon>
        <taxon>Babesiidae</taxon>
        <taxon>Babesia</taxon>
    </lineage>
</organism>
<dbReference type="EMBL" id="BLIY01000016">
    <property type="protein sequence ID" value="GFE54478.1"/>
    <property type="molecule type" value="Genomic_DNA"/>
</dbReference>
<gene>
    <name evidence="1" type="ORF">BaOVIS_018820</name>
</gene>